<dbReference type="AlphaFoldDB" id="A0A812EMX4"/>
<evidence type="ECO:0000256" key="1">
    <source>
        <dbReference type="ARBA" id="ARBA00010365"/>
    </source>
</evidence>
<dbReference type="GO" id="GO:0140625">
    <property type="term" value="F:opioid growth factor receptor activity"/>
    <property type="evidence" value="ECO:0007669"/>
    <property type="project" value="InterPro"/>
</dbReference>
<comment type="caution">
    <text evidence="3">The sequence shown here is derived from an EMBL/GenBank/DDBJ whole genome shotgun (WGS) entry which is preliminary data.</text>
</comment>
<gene>
    <name evidence="3" type="ORF">SPHA_76949</name>
</gene>
<reference evidence="3" key="1">
    <citation type="submission" date="2021-01" db="EMBL/GenBank/DDBJ databases">
        <authorList>
            <person name="Li R."/>
            <person name="Bekaert M."/>
        </authorList>
    </citation>
    <scope>NUCLEOTIDE SEQUENCE</scope>
    <source>
        <strain evidence="3">Farmed</strain>
    </source>
</reference>
<dbReference type="OrthoDB" id="9030204at2759"/>
<accession>A0A812EMX4</accession>
<dbReference type="GO" id="GO:0016020">
    <property type="term" value="C:membrane"/>
    <property type="evidence" value="ECO:0007669"/>
    <property type="project" value="InterPro"/>
</dbReference>
<dbReference type="PANTHER" id="PTHR14015">
    <property type="entry name" value="OPIOID GROWTH FACTOR RECEPTOR OGFR ZETA-TYPE OPIOID RECEPTOR"/>
    <property type="match status" value="1"/>
</dbReference>
<dbReference type="InterPro" id="IPR039574">
    <property type="entry name" value="OGFr"/>
</dbReference>
<protein>
    <recommendedName>
        <fullName evidence="2">Opioid growth factor receptor (OGFr) conserved domain-containing protein</fullName>
    </recommendedName>
</protein>
<proteinExistence type="inferred from homology"/>
<sequence length="206" mass="25031">MGNHIATINKSKHKEHKILEFYKDRIPIKPGGETIEDILKQWHGKYKLLEEHDGYMQWLFPSRKQKRNPNVGILTAYEAKEIRNTIILKNRAYRAFLMMLDFYGMEMVGKNEFQLKSKWLERLDDLNRYKHNFKRITRILKALRAFGYKVLMYHWLRFLAQLIYRDGKLIVASHSFQNYWVKTLGRKYRKKLLRYRQELSSKKFPS</sequence>
<evidence type="ECO:0000313" key="4">
    <source>
        <dbReference type="Proteomes" id="UP000597762"/>
    </source>
</evidence>
<keyword evidence="4" id="KW-1185">Reference proteome</keyword>
<evidence type="ECO:0000313" key="3">
    <source>
        <dbReference type="EMBL" id="CAE1327477.1"/>
    </source>
</evidence>
<comment type="similarity">
    <text evidence="1">Belongs to the opioid growth factor receptor family.</text>
</comment>
<organism evidence="3 4">
    <name type="scientific">Acanthosepion pharaonis</name>
    <name type="common">Pharaoh cuttlefish</name>
    <name type="synonym">Sepia pharaonis</name>
    <dbReference type="NCBI Taxonomy" id="158019"/>
    <lineage>
        <taxon>Eukaryota</taxon>
        <taxon>Metazoa</taxon>
        <taxon>Spiralia</taxon>
        <taxon>Lophotrochozoa</taxon>
        <taxon>Mollusca</taxon>
        <taxon>Cephalopoda</taxon>
        <taxon>Coleoidea</taxon>
        <taxon>Decapodiformes</taxon>
        <taxon>Sepiida</taxon>
        <taxon>Sepiina</taxon>
        <taxon>Sepiidae</taxon>
        <taxon>Acanthosepion</taxon>
    </lineage>
</organism>
<dbReference type="InterPro" id="IPR006757">
    <property type="entry name" value="OGF_rcpt"/>
</dbReference>
<evidence type="ECO:0000259" key="2">
    <source>
        <dbReference type="Pfam" id="PF04664"/>
    </source>
</evidence>
<dbReference type="EMBL" id="CAHIKZ030005499">
    <property type="protein sequence ID" value="CAE1327477.1"/>
    <property type="molecule type" value="Genomic_DNA"/>
</dbReference>
<dbReference type="Pfam" id="PF04664">
    <property type="entry name" value="OGFr_N"/>
    <property type="match status" value="1"/>
</dbReference>
<feature type="domain" description="Opioid growth factor receptor (OGFr) conserved" evidence="2">
    <location>
        <begin position="13"/>
        <end position="197"/>
    </location>
</feature>
<dbReference type="Proteomes" id="UP000597762">
    <property type="component" value="Unassembled WGS sequence"/>
</dbReference>
<dbReference type="PANTHER" id="PTHR14015:SF2">
    <property type="entry name" value="OPIOID GROWTH FACTOR RECEPTOR (OGFR) CONSERVED DOMAIN-CONTAINING PROTEIN"/>
    <property type="match status" value="1"/>
</dbReference>
<name>A0A812EMX4_ACAPH</name>